<evidence type="ECO:0000259" key="1">
    <source>
        <dbReference type="Pfam" id="PF09983"/>
    </source>
</evidence>
<dbReference type="InterPro" id="IPR024537">
    <property type="entry name" value="DUF3322"/>
</dbReference>
<dbReference type="Proteomes" id="UP001060414">
    <property type="component" value="Chromosome"/>
</dbReference>
<reference evidence="3" key="1">
    <citation type="journal article" date="2022" name="Environ. Microbiol.">
        <title>Geoalkalibacter halelectricus SAP #1 sp. nov. possessing extracellular electron transfer and mineral#reducing capabilities from a haloalkaline environment.</title>
        <authorList>
            <person name="Yadav S."/>
            <person name="Singh R."/>
            <person name="Sundharam S.S."/>
            <person name="Chaudhary S."/>
            <person name="Krishnamurthi S."/>
            <person name="Patil S.A."/>
        </authorList>
    </citation>
    <scope>NUCLEOTIDE SEQUENCE</scope>
    <source>
        <strain evidence="3">SAP-1</strain>
    </source>
</reference>
<keyword evidence="4" id="KW-1185">Reference proteome</keyword>
<protein>
    <submittedName>
        <fullName evidence="3">DUF2220 family protein</fullName>
    </submittedName>
</protein>
<name>A0ABY5ZJV0_9BACT</name>
<dbReference type="EMBL" id="CP092109">
    <property type="protein sequence ID" value="UWZ78215.1"/>
    <property type="molecule type" value="Genomic_DNA"/>
</dbReference>
<feature type="domain" description="Wadjet protein JetD C-terminal" evidence="1">
    <location>
        <begin position="210"/>
        <end position="388"/>
    </location>
</feature>
<dbReference type="RefSeq" id="WP_260746563.1">
    <property type="nucleotide sequence ID" value="NZ_CP092109.1"/>
</dbReference>
<proteinExistence type="predicted"/>
<dbReference type="Pfam" id="PF11795">
    <property type="entry name" value="DUF3322"/>
    <property type="match status" value="1"/>
</dbReference>
<sequence length="407" mass="46773">MSWTTPADLRAQVKKLWERGVLLAEAVAEPGSFPRRLNLKGPNSAELAERFAEVRAWIARLDSEAGHYRVVRRTVNHRILGANEVPAEIWVDSRDDALSLIGRRREAQRFAALVELTRECEPALIAWLVKRPLRALELAEDWPRLLKVVAWLRRRPRPGIYPRQVDIAGVHSKFIEGHRGVLSELLDLVLPAETIEASAGGLGGFYRRYGFRDRPQRLRFRILDPALALLPTGTDQDLTLTGETFARLEIAVERVFITENEINFLAFPQAPRSLVVFGAGYGFEILAEAHWLHRCRICYWGDIDTHGFAILDQLRSRFPRSVSFLMDRETLMRHREHWGTEPRPETRDLARLTAQEQALYEDLRCNRLGQRVRLEQEKIGYDWVRQVLDVELTAPVHHGISSPKEIV</sequence>
<feature type="domain" description="DUF3322" evidence="2">
    <location>
        <begin position="6"/>
        <end position="187"/>
    </location>
</feature>
<dbReference type="Pfam" id="PF09983">
    <property type="entry name" value="JetD_C"/>
    <property type="match status" value="1"/>
</dbReference>
<dbReference type="PIRSF" id="PIRSF028408">
    <property type="entry name" value="UCP028408"/>
    <property type="match status" value="1"/>
</dbReference>
<accession>A0ABY5ZJV0</accession>
<dbReference type="InterPro" id="IPR024534">
    <property type="entry name" value="JetD_C"/>
</dbReference>
<evidence type="ECO:0000313" key="3">
    <source>
        <dbReference type="EMBL" id="UWZ78215.1"/>
    </source>
</evidence>
<evidence type="ECO:0000259" key="2">
    <source>
        <dbReference type="Pfam" id="PF11795"/>
    </source>
</evidence>
<dbReference type="InterPro" id="IPR014544">
    <property type="entry name" value="UCP028408"/>
</dbReference>
<organism evidence="3 4">
    <name type="scientific">Geoalkalibacter halelectricus</name>
    <dbReference type="NCBI Taxonomy" id="2847045"/>
    <lineage>
        <taxon>Bacteria</taxon>
        <taxon>Pseudomonadati</taxon>
        <taxon>Thermodesulfobacteriota</taxon>
        <taxon>Desulfuromonadia</taxon>
        <taxon>Desulfuromonadales</taxon>
        <taxon>Geoalkalibacteraceae</taxon>
        <taxon>Geoalkalibacter</taxon>
    </lineage>
</organism>
<evidence type="ECO:0000313" key="4">
    <source>
        <dbReference type="Proteomes" id="UP001060414"/>
    </source>
</evidence>
<gene>
    <name evidence="3" type="ORF">L9S41_10945</name>
</gene>